<dbReference type="PANTHER" id="PTHR40106:SF1">
    <property type="entry name" value="INNER MEMBRANE PROTEIN RCLC"/>
    <property type="match status" value="1"/>
</dbReference>
<dbReference type="InterPro" id="IPR007339">
    <property type="entry name" value="RclC-like"/>
</dbReference>
<keyword evidence="1" id="KW-0472">Membrane</keyword>
<reference evidence="2 3" key="1">
    <citation type="submission" date="2016-10" db="EMBL/GenBank/DDBJ databases">
        <authorList>
            <person name="Varghese N."/>
            <person name="Submissions S."/>
        </authorList>
    </citation>
    <scope>NUCLEOTIDE SEQUENCE [LARGE SCALE GENOMIC DNA]</scope>
    <source>
        <strain evidence="2 3">DSM 16392</strain>
    </source>
</reference>
<comment type="caution">
    <text evidence="2">The sequence shown here is derived from an EMBL/GenBank/DDBJ whole genome shotgun (WGS) entry which is preliminary data.</text>
</comment>
<accession>A0A1I4BRD1</accession>
<keyword evidence="1" id="KW-0812">Transmembrane</keyword>
<protein>
    <submittedName>
        <fullName evidence="2">Uncharacterized membrane protein YkgB</fullName>
    </submittedName>
</protein>
<feature type="transmembrane region" description="Helical" evidence="1">
    <location>
        <begin position="95"/>
        <end position="116"/>
    </location>
</feature>
<name>A0A1I4BRD1_9HYPH</name>
<dbReference type="EMBL" id="FOSK01000008">
    <property type="protein sequence ID" value="SFK70569.1"/>
    <property type="molecule type" value="Genomic_DNA"/>
</dbReference>
<dbReference type="Pfam" id="PF04224">
    <property type="entry name" value="DUF417"/>
    <property type="match status" value="2"/>
</dbReference>
<feature type="transmembrane region" description="Helical" evidence="1">
    <location>
        <begin position="169"/>
        <end position="187"/>
    </location>
</feature>
<evidence type="ECO:0000256" key="1">
    <source>
        <dbReference type="SAM" id="Phobius"/>
    </source>
</evidence>
<dbReference type="Proteomes" id="UP000199598">
    <property type="component" value="Unassembled WGS sequence"/>
</dbReference>
<feature type="transmembrane region" description="Helical" evidence="1">
    <location>
        <begin position="21"/>
        <end position="38"/>
    </location>
</feature>
<evidence type="ECO:0000313" key="3">
    <source>
        <dbReference type="Proteomes" id="UP000199598"/>
    </source>
</evidence>
<feature type="transmembrane region" description="Helical" evidence="1">
    <location>
        <begin position="281"/>
        <end position="299"/>
    </location>
</feature>
<evidence type="ECO:0000313" key="2">
    <source>
        <dbReference type="EMBL" id="SFK70569.1"/>
    </source>
</evidence>
<keyword evidence="1" id="KW-1133">Transmembrane helix</keyword>
<organism evidence="2 3">
    <name type="scientific">Pseudovibrio ascidiaceicola</name>
    <dbReference type="NCBI Taxonomy" id="285279"/>
    <lineage>
        <taxon>Bacteria</taxon>
        <taxon>Pseudomonadati</taxon>
        <taxon>Pseudomonadota</taxon>
        <taxon>Alphaproteobacteria</taxon>
        <taxon>Hyphomicrobiales</taxon>
        <taxon>Stappiaceae</taxon>
        <taxon>Pseudovibrio</taxon>
    </lineage>
</organism>
<feature type="transmembrane region" description="Helical" evidence="1">
    <location>
        <begin position="220"/>
        <end position="240"/>
    </location>
</feature>
<gene>
    <name evidence="2" type="ORF">SAMN04488518_10875</name>
</gene>
<sequence>MTHSSSALKKITDLRPSDHALFVYLTLVTATYLIWVGLLKLTGPEHQQIEFWLGNSPIFSGVVQTLGVPLTGVLMALFEVPAGILVLLGLKDRRLGILGCLMAMLIFALNFLYLFTNPVWMDALGGFPIIGSGQNLLKYLSMFAIPAYILGHHMHTAGKEQTANSLKKLAVFASFAGIALVMGWIGAMKFYEFEAQGIVRLMQSNIFFSWTYQVWDVQGASNFIGIVEWVFLLLLLCLPFNRFLGGLGVLGIAATAFGTLTFMFSVPGWDADSFFPLLNRTGIFVLKDQFLLAAAIILWRNY</sequence>
<proteinExistence type="predicted"/>
<dbReference type="PANTHER" id="PTHR40106">
    <property type="entry name" value="INNER MEMBRANE PROTEIN RCLC"/>
    <property type="match status" value="1"/>
</dbReference>
<keyword evidence="3" id="KW-1185">Reference proteome</keyword>
<feature type="transmembrane region" description="Helical" evidence="1">
    <location>
        <begin position="247"/>
        <end position="269"/>
    </location>
</feature>
<feature type="transmembrane region" description="Helical" evidence="1">
    <location>
        <begin position="136"/>
        <end position="157"/>
    </location>
</feature>
<dbReference type="RefSeq" id="WP_093520864.1">
    <property type="nucleotide sequence ID" value="NZ_FOSK01000008.1"/>
</dbReference>
<feature type="transmembrane region" description="Helical" evidence="1">
    <location>
        <begin position="58"/>
        <end position="88"/>
    </location>
</feature>